<organism evidence="2">
    <name type="scientific">candidate division WOR-3 bacterium</name>
    <dbReference type="NCBI Taxonomy" id="2052148"/>
    <lineage>
        <taxon>Bacteria</taxon>
        <taxon>Bacteria division WOR-3</taxon>
    </lineage>
</organism>
<dbReference type="Gene3D" id="2.60.40.4070">
    <property type="match status" value="1"/>
</dbReference>
<dbReference type="EMBL" id="DTDJ01000051">
    <property type="protein sequence ID" value="HGL18362.1"/>
    <property type="molecule type" value="Genomic_DNA"/>
</dbReference>
<accession>A0A7V3ZZ73</accession>
<dbReference type="InterPro" id="IPR026444">
    <property type="entry name" value="Secre_tail"/>
</dbReference>
<dbReference type="Pfam" id="PF13860">
    <property type="entry name" value="FlgD_ig"/>
    <property type="match status" value="1"/>
</dbReference>
<sequence>MLKRVLLISAVLGIVWAQKAKVEDLPPIPVETPMWIGGESKAPAPVLDTNWIYQGSTSNLTRQVGIGTHFKGLNDDTIRVVSVQSGGDRYLIIATDTTTAGFGTRVFRIETPYTFPSGATEHAVCIGDVDGDEYTDILTADNAPVGGYIWLRWFEWDPGVNNWVIRDSIGVGSSDYINNITIGDADNDGVARDILFNLGNNTNSAFMVAKWNGTSFDTTRVTFGRTQRYRAVAIGDLIPELPGNEVYTGGASDFAMAYFDGTGWQTYVLSTGLTGVNNIAIADINPMTPGPEICIVHGSTSYQLSVWYYTGTTFSGTAYALYATWGTGGYNDIEVGDFLTEIPGPEVVLTNTGTTITHYSLWFAYSPTGRAVAGFLPKIAAAADYGVKIADINRWRPGNEFVMTCGGHIVEIEQRLLSNDLSLMEGTRTLPLLKQGVYDTIRTVVVNSGTNPVTGVTFNYYFQNWVGTGSYTVPVIINPGEYAIIDVPVQMPGQLGIDTLFLSLADDDNVNNNALKFYIEVWDDSTVAASSFTDVTFPPIGWSSVILSGSYNWQRFTSGTYPTCSPLDGPAMAGYLSYYATAGSGARLIAPVDIGPTAKKVILNFYMIHDNGYASSYDSVYVEYSLDGENYFTLAGFQRYDVDATTPTWTPHQVEIGDFAGGTTLYVALRAKSGYGNNMYIDSVKVFVTQPTAPASDAEILSISIPKPVIQGEGSPVSVVFKNSGIDPIVQINLFYTLGGPDTVWEVWTGYLPGGVAEPYTFTTLLVPPDTGEFTVYAGVRLPGDANPDNDTISTTIHAWPYAQELPYAENFDEEWENSTNPPFGGWKIIDGGDEAVPAVNTNDWHRYEVTNPARTVARVHYSPIENQDDWLISPRLKIMGYGTYTLNYWHFYNDFSTSTLDSGRVLISFDDGGTWIELTRYSNADDSGYRAIDISSYVNNAYANGEEYFRIAFHYGARDEFYWYVDDFSVTYQPDVTPPTVEMIRAPQNTYNTGPDTVVLAVGDISPFYVYAFVVANDQIVAEFENNFAPGVDTIEVEIPGASAGTVYDGYIYVEDANGNSWMTQGVWWKLYAFSPGTPALTPISEPQKGVRLSWARPRESLAYDGGPAYYFTGIVAGDIISVRFTPQYVPARVDSVVALFYGTPAPMRLKIYDDSSGVPGNVLFDTLITVPVYPNYLRLDLAHKNIVVNGQYHIGFEWTVNDQPYPVSDAGANTIRSLYYEAASDQWYWAGYDWIIRSAVTYYPQGKAYAGNITSTKLSKDHHLKMVELPQIANKEDSGESVKYIEKYTILRSTTSGGPYDSVGVSTGTTYDDFTLETENTYYYVLRMDYLSPDTMTYGGEVSITTDFVGPEFSAFAYDSGGVGNIWVSVAITDPSGVYHDTLYYSVNGADFAFAMHDSVVGSTYFYTIPGLTVGDNVDLYFVAMDNSPWYNLTRYPETGYISFLVTSITDQKPTVYAFSIKGSNVAAKAMEFAYALPERSDVEISVYSVTGQKVATLVKGTKDAGYYTARWNGTDDRGSKVGSGVYIVKMTTPKKNFSTRIILTK</sequence>
<dbReference type="NCBIfam" id="TIGR04183">
    <property type="entry name" value="Por_Secre_tail"/>
    <property type="match status" value="1"/>
</dbReference>
<feature type="domain" description="FlgD/Vpr Ig-like" evidence="1">
    <location>
        <begin position="1471"/>
        <end position="1535"/>
    </location>
</feature>
<dbReference type="InterPro" id="IPR025965">
    <property type="entry name" value="FlgD/Vpr_Ig-like"/>
</dbReference>
<reference evidence="2" key="1">
    <citation type="journal article" date="2020" name="mSystems">
        <title>Genome- and Community-Level Interaction Insights into Carbon Utilization and Element Cycling Functions of Hydrothermarchaeota in Hydrothermal Sediment.</title>
        <authorList>
            <person name="Zhou Z."/>
            <person name="Liu Y."/>
            <person name="Xu W."/>
            <person name="Pan J."/>
            <person name="Luo Z.H."/>
            <person name="Li M."/>
        </authorList>
    </citation>
    <scope>NUCLEOTIDE SEQUENCE [LARGE SCALE GENOMIC DNA]</scope>
    <source>
        <strain evidence="2">SpSt-69</strain>
    </source>
</reference>
<proteinExistence type="predicted"/>
<name>A0A7V3ZZ73_UNCW3</name>
<dbReference type="Gene3D" id="2.60.120.200">
    <property type="match status" value="2"/>
</dbReference>
<evidence type="ECO:0000313" key="2">
    <source>
        <dbReference type="EMBL" id="HGL18362.1"/>
    </source>
</evidence>
<evidence type="ECO:0000259" key="1">
    <source>
        <dbReference type="Pfam" id="PF13860"/>
    </source>
</evidence>
<dbReference type="InterPro" id="IPR013320">
    <property type="entry name" value="ConA-like_dom_sf"/>
</dbReference>
<comment type="caution">
    <text evidence="2">The sequence shown here is derived from an EMBL/GenBank/DDBJ whole genome shotgun (WGS) entry which is preliminary data.</text>
</comment>
<protein>
    <submittedName>
        <fullName evidence="2">T9SS type A sorting domain-containing protein</fullName>
    </submittedName>
</protein>
<dbReference type="SUPFAM" id="SSF49899">
    <property type="entry name" value="Concanavalin A-like lectins/glucanases"/>
    <property type="match status" value="1"/>
</dbReference>
<gene>
    <name evidence="2" type="ORF">ENU66_08550</name>
</gene>